<dbReference type="EMBL" id="JALNTZ010000002">
    <property type="protein sequence ID" value="KAJ3661954.1"/>
    <property type="molecule type" value="Genomic_DNA"/>
</dbReference>
<proteinExistence type="predicted"/>
<sequence length="129" mass="14685">MESEILVQGFKSSLAMYGIKYHRLIGDGDSSVYSKIVEARPYVDTTVEKIECRNHLLRNYSTKLKDLTTNTKFSCKERKLLESRLLRLRSGVKGAIQHNKQVANSIKNLREDILNGGAHVFGCHSKCRE</sequence>
<feature type="domain" description="Mutator-like transposase" evidence="1">
    <location>
        <begin position="1"/>
        <end position="128"/>
    </location>
</feature>
<accession>A0AA38IVV5</accession>
<evidence type="ECO:0000313" key="3">
    <source>
        <dbReference type="Proteomes" id="UP001168821"/>
    </source>
</evidence>
<organism evidence="2 3">
    <name type="scientific">Zophobas morio</name>
    <dbReference type="NCBI Taxonomy" id="2755281"/>
    <lineage>
        <taxon>Eukaryota</taxon>
        <taxon>Metazoa</taxon>
        <taxon>Ecdysozoa</taxon>
        <taxon>Arthropoda</taxon>
        <taxon>Hexapoda</taxon>
        <taxon>Insecta</taxon>
        <taxon>Pterygota</taxon>
        <taxon>Neoptera</taxon>
        <taxon>Endopterygota</taxon>
        <taxon>Coleoptera</taxon>
        <taxon>Polyphaga</taxon>
        <taxon>Cucujiformia</taxon>
        <taxon>Tenebrionidae</taxon>
        <taxon>Zophobas</taxon>
    </lineage>
</organism>
<dbReference type="InterPro" id="IPR049012">
    <property type="entry name" value="Mutator_transp_dom"/>
</dbReference>
<gene>
    <name evidence="2" type="ORF">Zmor_006326</name>
</gene>
<keyword evidence="3" id="KW-1185">Reference proteome</keyword>
<dbReference type="AlphaFoldDB" id="A0AA38IVV5"/>
<reference evidence="2" key="1">
    <citation type="journal article" date="2023" name="G3 (Bethesda)">
        <title>Whole genome assemblies of Zophobas morio and Tenebrio molitor.</title>
        <authorList>
            <person name="Kaur S."/>
            <person name="Stinson S.A."/>
            <person name="diCenzo G.C."/>
        </authorList>
    </citation>
    <scope>NUCLEOTIDE SEQUENCE</scope>
    <source>
        <strain evidence="2">QUZm001</strain>
    </source>
</reference>
<evidence type="ECO:0000313" key="2">
    <source>
        <dbReference type="EMBL" id="KAJ3661954.1"/>
    </source>
</evidence>
<dbReference type="Proteomes" id="UP001168821">
    <property type="component" value="Unassembled WGS sequence"/>
</dbReference>
<evidence type="ECO:0000259" key="1">
    <source>
        <dbReference type="Pfam" id="PF20700"/>
    </source>
</evidence>
<name>A0AA38IVV5_9CUCU</name>
<dbReference type="Pfam" id="PF20700">
    <property type="entry name" value="Mutator"/>
    <property type="match status" value="1"/>
</dbReference>
<protein>
    <recommendedName>
        <fullName evidence="1">Mutator-like transposase domain-containing protein</fullName>
    </recommendedName>
</protein>
<comment type="caution">
    <text evidence="2">The sequence shown here is derived from an EMBL/GenBank/DDBJ whole genome shotgun (WGS) entry which is preliminary data.</text>
</comment>